<dbReference type="InterPro" id="IPR036770">
    <property type="entry name" value="Ankyrin_rpt-contain_sf"/>
</dbReference>
<dbReference type="Pfam" id="PF13637">
    <property type="entry name" value="Ank_4"/>
    <property type="match status" value="2"/>
</dbReference>
<gene>
    <name evidence="1" type="ORF">PR003_g9626</name>
</gene>
<name>A0A6A4FTN8_9STRA</name>
<sequence>MKPRSPLTLTLACARLVLRHKIPAKTLDIVSALLSDFLVEDISLSRACALSHTGSLALLDLIWTRSLRSGDYWSVAKLLHRESCYYRWQFSQCLVEAVKRGDLRMVQWILNHFSDCPVAPEVVEEAARGGHLWALQLLESDENCGEIQWTGDWVLYEHYSFNYAAIGGHWGVVEWLLDHSGITLEMRKNNSLVVLRAYEHCNLERAKWAIAKGFGVKSLSCCDFEHYTETKWQTRTEIVKYILERGLGDAALIVHDVLYEAAQADDVDFCHYLRSKVGRDRLEYDDIGLLHMASAFGSLSVVRRLLWSLESSSDYNAPAEAMFSAVENGNLKMVKALYQSYSCNPNFDLFHKRRDKEYWIMDIAAEKGYIKVLKFLQHVYVEIKEASQKRDADWSFIFGPSPECSSFAMDAAAKNGHYDVVDYLRANRSEGCTKDAMNEAAANGHVDILTLLHLYRLGDCTTAAMDKAATNCHYLNSCRCKKPLVSCQHKLIVSISADQRLQTVTWLDLNRSEGCTTAAMDGAASNGDLALLQWFHAHRREGCTTAAMDGAAANGHLKVVKWLHANRSEGCTTNAIDGAAAGGHLKVLHWLRSNRPEGCTVAAMDLAAAHGYMRVVQWLLANFNGLNIISAMGEALNNRHFELAQFLDAQHPNVYNDNELREMRSKLDTLSMWSNSQEMRAWGNERGPLPRR</sequence>
<dbReference type="InterPro" id="IPR002110">
    <property type="entry name" value="Ankyrin_rpt"/>
</dbReference>
<dbReference type="AlphaFoldDB" id="A0A6A4FTN8"/>
<dbReference type="SUPFAM" id="SSF48403">
    <property type="entry name" value="Ankyrin repeat"/>
    <property type="match status" value="2"/>
</dbReference>
<protein>
    <recommendedName>
        <fullName evidence="3">Ankyrin repeat-containing domain</fullName>
    </recommendedName>
</protein>
<dbReference type="Pfam" id="PF12796">
    <property type="entry name" value="Ank_2"/>
    <property type="match status" value="1"/>
</dbReference>
<keyword evidence="2" id="KW-1185">Reference proteome</keyword>
<accession>A0A6A4FTN8</accession>
<comment type="caution">
    <text evidence="1">The sequence shown here is derived from an EMBL/GenBank/DDBJ whole genome shotgun (WGS) entry which is preliminary data.</text>
</comment>
<reference evidence="1 2" key="1">
    <citation type="submission" date="2018-08" db="EMBL/GenBank/DDBJ databases">
        <title>Genomic investigation of the strawberry pathogen Phytophthora fragariae indicates pathogenicity is determined by transcriptional variation in three key races.</title>
        <authorList>
            <person name="Adams T.M."/>
            <person name="Armitage A.D."/>
            <person name="Sobczyk M.K."/>
            <person name="Bates H.J."/>
            <person name="Dunwell J.M."/>
            <person name="Nellist C.F."/>
            <person name="Harrison R.J."/>
        </authorList>
    </citation>
    <scope>NUCLEOTIDE SEQUENCE [LARGE SCALE GENOMIC DNA]</scope>
    <source>
        <strain evidence="1 2">SCRP333</strain>
    </source>
</reference>
<dbReference type="InterPro" id="IPR052050">
    <property type="entry name" value="SecEffector_AnkRepeat"/>
</dbReference>
<dbReference type="Gene3D" id="1.25.40.20">
    <property type="entry name" value="Ankyrin repeat-containing domain"/>
    <property type="match status" value="2"/>
</dbReference>
<dbReference type="PANTHER" id="PTHR46586:SF3">
    <property type="entry name" value="ANKYRIN REPEAT-CONTAINING PROTEIN"/>
    <property type="match status" value="1"/>
</dbReference>
<dbReference type="EMBL" id="QXFT01000504">
    <property type="protein sequence ID" value="KAE9342148.1"/>
    <property type="molecule type" value="Genomic_DNA"/>
</dbReference>
<dbReference type="SMART" id="SM00248">
    <property type="entry name" value="ANK"/>
    <property type="match status" value="6"/>
</dbReference>
<proteinExistence type="predicted"/>
<evidence type="ECO:0008006" key="3">
    <source>
        <dbReference type="Google" id="ProtNLM"/>
    </source>
</evidence>
<evidence type="ECO:0000313" key="2">
    <source>
        <dbReference type="Proteomes" id="UP000434957"/>
    </source>
</evidence>
<dbReference type="Proteomes" id="UP000434957">
    <property type="component" value="Unassembled WGS sequence"/>
</dbReference>
<organism evidence="1 2">
    <name type="scientific">Phytophthora rubi</name>
    <dbReference type="NCBI Taxonomy" id="129364"/>
    <lineage>
        <taxon>Eukaryota</taxon>
        <taxon>Sar</taxon>
        <taxon>Stramenopiles</taxon>
        <taxon>Oomycota</taxon>
        <taxon>Peronosporomycetes</taxon>
        <taxon>Peronosporales</taxon>
        <taxon>Peronosporaceae</taxon>
        <taxon>Phytophthora</taxon>
    </lineage>
</organism>
<dbReference type="PANTHER" id="PTHR46586">
    <property type="entry name" value="ANKYRIN REPEAT-CONTAINING PROTEIN"/>
    <property type="match status" value="1"/>
</dbReference>
<evidence type="ECO:0000313" key="1">
    <source>
        <dbReference type="EMBL" id="KAE9342148.1"/>
    </source>
</evidence>